<evidence type="ECO:0000313" key="6">
    <source>
        <dbReference type="EMBL" id="KAG8234380.1"/>
    </source>
</evidence>
<keyword evidence="1" id="KW-0245">EGF-like domain</keyword>
<sequence>MLLSRSNIFVVLLKKAHSPCPFQCASFHVLSPPFILPWPSFHRFNFTSGRPYPLTTVSGLFLKRLFLLSPGVCPVLCSNHGQYGGGLCHCEEGWKGAECDVPERDCEVPDCSGRGRCINGKCRCAAGWKGNACELGEFFIQSVFFKGEMGFRYRDPSQMALGGITRQICNASEVHLRSGIHHLRITIIHKNLRHELLPQWPFCI</sequence>
<reference evidence="6" key="2">
    <citation type="submission" date="2017-10" db="EMBL/GenBank/DDBJ databases">
        <title>Ladona fulva Genome sequencing and assembly.</title>
        <authorList>
            <person name="Murali S."/>
            <person name="Richards S."/>
            <person name="Bandaranaike D."/>
            <person name="Bellair M."/>
            <person name="Blankenburg K."/>
            <person name="Chao H."/>
            <person name="Dinh H."/>
            <person name="Doddapaneni H."/>
            <person name="Dugan-Rocha S."/>
            <person name="Elkadiri S."/>
            <person name="Gnanaolivu R."/>
            <person name="Hernandez B."/>
            <person name="Skinner E."/>
            <person name="Javaid M."/>
            <person name="Lee S."/>
            <person name="Li M."/>
            <person name="Ming W."/>
            <person name="Munidasa M."/>
            <person name="Muniz J."/>
            <person name="Nguyen L."/>
            <person name="Hughes D."/>
            <person name="Osuji N."/>
            <person name="Pu L.-L."/>
            <person name="Puazo M."/>
            <person name="Qu C."/>
            <person name="Quiroz J."/>
            <person name="Raj R."/>
            <person name="Weissenberger G."/>
            <person name="Xin Y."/>
            <person name="Zou X."/>
            <person name="Han Y."/>
            <person name="Worley K."/>
            <person name="Muzny D."/>
            <person name="Gibbs R."/>
        </authorList>
    </citation>
    <scope>NUCLEOTIDE SEQUENCE</scope>
    <source>
        <strain evidence="6">Sampled in the wild</strain>
    </source>
</reference>
<gene>
    <name evidence="6" type="ORF">J437_LFUL015144</name>
</gene>
<dbReference type="PROSITE" id="PS01186">
    <property type="entry name" value="EGF_2"/>
    <property type="match status" value="1"/>
</dbReference>
<dbReference type="FunFam" id="2.10.25.10:FF:000013">
    <property type="entry name" value="Teneurin transmembrane protein 4"/>
    <property type="match status" value="1"/>
</dbReference>
<dbReference type="AlphaFoldDB" id="A0A8K0P3D3"/>
<dbReference type="Gene3D" id="2.10.25.10">
    <property type="entry name" value="Laminin"/>
    <property type="match status" value="2"/>
</dbReference>
<dbReference type="GO" id="GO:0008045">
    <property type="term" value="P:motor neuron axon guidance"/>
    <property type="evidence" value="ECO:0007669"/>
    <property type="project" value="TreeGrafter"/>
</dbReference>
<dbReference type="InterPro" id="IPR000742">
    <property type="entry name" value="EGF"/>
</dbReference>
<dbReference type="OrthoDB" id="442731at2759"/>
<dbReference type="PANTHER" id="PTHR11219">
    <property type="entry name" value="TENEURIN AND N-ACETYLGLUCOSAMINE-1-PHOSPHODIESTER ALPHA-N-ACETYLGLUCOSAMINIDASE"/>
    <property type="match status" value="1"/>
</dbReference>
<evidence type="ECO:0000256" key="3">
    <source>
        <dbReference type="ARBA" id="ARBA00023157"/>
    </source>
</evidence>
<name>A0A8K0P3D3_LADFU</name>
<dbReference type="Pfam" id="PF25024">
    <property type="entry name" value="EGF_TEN"/>
    <property type="match status" value="1"/>
</dbReference>
<dbReference type="Proteomes" id="UP000792457">
    <property type="component" value="Unassembled WGS sequence"/>
</dbReference>
<keyword evidence="3" id="KW-1015">Disulfide bond</keyword>
<accession>A0A8K0P3D3</accession>
<keyword evidence="7" id="KW-1185">Reference proteome</keyword>
<dbReference type="EMBL" id="KZ308804">
    <property type="protein sequence ID" value="KAG8234380.1"/>
    <property type="molecule type" value="Genomic_DNA"/>
</dbReference>
<keyword evidence="2" id="KW-0677">Repeat</keyword>
<dbReference type="SUPFAM" id="SSF57196">
    <property type="entry name" value="EGF/Laminin"/>
    <property type="match status" value="1"/>
</dbReference>
<dbReference type="PANTHER" id="PTHR11219:SF69">
    <property type="entry name" value="TENEURIN-A"/>
    <property type="match status" value="1"/>
</dbReference>
<organism evidence="6 7">
    <name type="scientific">Ladona fulva</name>
    <name type="common">Scarce chaser dragonfly</name>
    <name type="synonym">Libellula fulva</name>
    <dbReference type="NCBI Taxonomy" id="123851"/>
    <lineage>
        <taxon>Eukaryota</taxon>
        <taxon>Metazoa</taxon>
        <taxon>Ecdysozoa</taxon>
        <taxon>Arthropoda</taxon>
        <taxon>Hexapoda</taxon>
        <taxon>Insecta</taxon>
        <taxon>Pterygota</taxon>
        <taxon>Palaeoptera</taxon>
        <taxon>Odonata</taxon>
        <taxon>Epiprocta</taxon>
        <taxon>Anisoptera</taxon>
        <taxon>Libelluloidea</taxon>
        <taxon>Libellulidae</taxon>
        <taxon>Ladona</taxon>
    </lineage>
</organism>
<evidence type="ECO:0000259" key="5">
    <source>
        <dbReference type="PROSITE" id="PS01186"/>
    </source>
</evidence>
<dbReference type="PROSITE" id="PS00022">
    <property type="entry name" value="EGF_1"/>
    <property type="match status" value="1"/>
</dbReference>
<evidence type="ECO:0000313" key="7">
    <source>
        <dbReference type="Proteomes" id="UP000792457"/>
    </source>
</evidence>
<feature type="domain" description="EGF-like" evidence="4 5">
    <location>
        <begin position="122"/>
        <end position="133"/>
    </location>
</feature>
<dbReference type="InterPro" id="IPR051216">
    <property type="entry name" value="Teneurin"/>
</dbReference>
<protein>
    <recommendedName>
        <fullName evidence="4 5">EGF-like domain-containing protein</fullName>
    </recommendedName>
</protein>
<proteinExistence type="predicted"/>
<comment type="caution">
    <text evidence="6">The sequence shown here is derived from an EMBL/GenBank/DDBJ whole genome shotgun (WGS) entry which is preliminary data.</text>
</comment>
<dbReference type="SMART" id="SM00181">
    <property type="entry name" value="EGF"/>
    <property type="match status" value="2"/>
</dbReference>
<evidence type="ECO:0000256" key="1">
    <source>
        <dbReference type="ARBA" id="ARBA00022536"/>
    </source>
</evidence>
<evidence type="ECO:0000259" key="4">
    <source>
        <dbReference type="PROSITE" id="PS00022"/>
    </source>
</evidence>
<reference evidence="6" key="1">
    <citation type="submission" date="2013-04" db="EMBL/GenBank/DDBJ databases">
        <authorList>
            <person name="Qu J."/>
            <person name="Murali S.C."/>
            <person name="Bandaranaike D."/>
            <person name="Bellair M."/>
            <person name="Blankenburg K."/>
            <person name="Chao H."/>
            <person name="Dinh H."/>
            <person name="Doddapaneni H."/>
            <person name="Downs B."/>
            <person name="Dugan-Rocha S."/>
            <person name="Elkadiri S."/>
            <person name="Gnanaolivu R.D."/>
            <person name="Hernandez B."/>
            <person name="Javaid M."/>
            <person name="Jayaseelan J.C."/>
            <person name="Lee S."/>
            <person name="Li M."/>
            <person name="Ming W."/>
            <person name="Munidasa M."/>
            <person name="Muniz J."/>
            <person name="Nguyen L."/>
            <person name="Ongeri F."/>
            <person name="Osuji N."/>
            <person name="Pu L.-L."/>
            <person name="Puazo M."/>
            <person name="Qu C."/>
            <person name="Quiroz J."/>
            <person name="Raj R."/>
            <person name="Weissenberger G."/>
            <person name="Xin Y."/>
            <person name="Zou X."/>
            <person name="Han Y."/>
            <person name="Richards S."/>
            <person name="Worley K."/>
            <person name="Muzny D."/>
            <person name="Gibbs R."/>
        </authorList>
    </citation>
    <scope>NUCLEOTIDE SEQUENCE</scope>
    <source>
        <strain evidence="6">Sampled in the wild</strain>
    </source>
</reference>
<evidence type="ECO:0000256" key="2">
    <source>
        <dbReference type="ARBA" id="ARBA00022737"/>
    </source>
</evidence>